<keyword evidence="2" id="KW-1185">Reference proteome</keyword>
<reference evidence="1 2" key="1">
    <citation type="journal article" date="2022" name="G3 (Bethesda)">
        <title>Whole-genome sequence and methylome profiling of the almond [Prunus dulcis (Mill.) D.A. Webb] cultivar 'Nonpareil'.</title>
        <authorList>
            <person name="D'Amico-Willman K.M."/>
            <person name="Ouma W.Z."/>
            <person name="Meulia T."/>
            <person name="Sideli G.M."/>
            <person name="Gradziel T.M."/>
            <person name="Fresnedo-Ramirez J."/>
        </authorList>
    </citation>
    <scope>NUCLEOTIDE SEQUENCE [LARGE SCALE GENOMIC DNA]</scope>
    <source>
        <strain evidence="1">Clone GOH B32 T37-40</strain>
    </source>
</reference>
<dbReference type="EMBL" id="JAJFAZ020000002">
    <property type="protein sequence ID" value="KAI5342237.1"/>
    <property type="molecule type" value="Genomic_DNA"/>
</dbReference>
<evidence type="ECO:0000313" key="2">
    <source>
        <dbReference type="Proteomes" id="UP001054821"/>
    </source>
</evidence>
<dbReference type="PANTHER" id="PTHR31050:SF4">
    <property type="entry name" value="DUF1262 FAMILY PROTEIN (DUF1262)"/>
    <property type="match status" value="1"/>
</dbReference>
<dbReference type="PANTHER" id="PTHR31050">
    <property type="entry name" value="OS08G0413200 PROTEIN"/>
    <property type="match status" value="1"/>
</dbReference>
<gene>
    <name evidence="1" type="ORF">L3X38_010112</name>
</gene>
<protein>
    <submittedName>
        <fullName evidence="1">Uncharacterized protein</fullName>
    </submittedName>
</protein>
<proteinExistence type="predicted"/>
<organism evidence="1 2">
    <name type="scientific">Prunus dulcis</name>
    <name type="common">Almond</name>
    <name type="synonym">Amygdalus dulcis</name>
    <dbReference type="NCBI Taxonomy" id="3755"/>
    <lineage>
        <taxon>Eukaryota</taxon>
        <taxon>Viridiplantae</taxon>
        <taxon>Streptophyta</taxon>
        <taxon>Embryophyta</taxon>
        <taxon>Tracheophyta</taxon>
        <taxon>Spermatophyta</taxon>
        <taxon>Magnoliopsida</taxon>
        <taxon>eudicotyledons</taxon>
        <taxon>Gunneridae</taxon>
        <taxon>Pentapetalae</taxon>
        <taxon>rosids</taxon>
        <taxon>fabids</taxon>
        <taxon>Rosales</taxon>
        <taxon>Rosaceae</taxon>
        <taxon>Amygdaloideae</taxon>
        <taxon>Amygdaleae</taxon>
        <taxon>Prunus</taxon>
    </lineage>
</organism>
<dbReference type="Proteomes" id="UP001054821">
    <property type="component" value="Chromosome 2"/>
</dbReference>
<accession>A0AAD4WH41</accession>
<comment type="caution">
    <text evidence="1">The sequence shown here is derived from an EMBL/GenBank/DDBJ whole genome shotgun (WGS) entry which is preliminary data.</text>
</comment>
<sequence length="68" mass="8044">MDVRVERVEEIPSENGWRKFGCYVMVESFSLRRMDGSLAWRSDFMYADRIRCKWEQGFVLDCCQGGPN</sequence>
<evidence type="ECO:0000313" key="1">
    <source>
        <dbReference type="EMBL" id="KAI5342237.1"/>
    </source>
</evidence>
<dbReference type="AlphaFoldDB" id="A0AAD4WH41"/>
<name>A0AAD4WH41_PRUDU</name>